<dbReference type="InterPro" id="IPR055414">
    <property type="entry name" value="LRR_R13L4/SHOC2-like"/>
</dbReference>
<feature type="region of interest" description="Disordered" evidence="3">
    <location>
        <begin position="695"/>
        <end position="756"/>
    </location>
</feature>
<reference evidence="5 6" key="1">
    <citation type="journal article" date="2018" name="Cell">
        <title>The Chara Genome: Secondary Complexity and Implications for Plant Terrestrialization.</title>
        <authorList>
            <person name="Nishiyama T."/>
            <person name="Sakayama H."/>
            <person name="Vries J.D."/>
            <person name="Buschmann H."/>
            <person name="Saint-Marcoux D."/>
            <person name="Ullrich K.K."/>
            <person name="Haas F.B."/>
            <person name="Vanderstraeten L."/>
            <person name="Becker D."/>
            <person name="Lang D."/>
            <person name="Vosolsobe S."/>
            <person name="Rombauts S."/>
            <person name="Wilhelmsson P.K.I."/>
            <person name="Janitza P."/>
            <person name="Kern R."/>
            <person name="Heyl A."/>
            <person name="Rumpler F."/>
            <person name="Villalobos L.I.A.C."/>
            <person name="Clay J.M."/>
            <person name="Skokan R."/>
            <person name="Toyoda A."/>
            <person name="Suzuki Y."/>
            <person name="Kagoshima H."/>
            <person name="Schijlen E."/>
            <person name="Tajeshwar N."/>
            <person name="Catarino B."/>
            <person name="Hetherington A.J."/>
            <person name="Saltykova A."/>
            <person name="Bonnot C."/>
            <person name="Breuninger H."/>
            <person name="Symeonidi A."/>
            <person name="Radhakrishnan G.V."/>
            <person name="Van Nieuwerburgh F."/>
            <person name="Deforce D."/>
            <person name="Chang C."/>
            <person name="Karol K.G."/>
            <person name="Hedrich R."/>
            <person name="Ulvskov P."/>
            <person name="Glockner G."/>
            <person name="Delwiche C.F."/>
            <person name="Petrasek J."/>
            <person name="Van de Peer Y."/>
            <person name="Friml J."/>
            <person name="Beilby M."/>
            <person name="Dolan L."/>
            <person name="Kohara Y."/>
            <person name="Sugano S."/>
            <person name="Fujiyama A."/>
            <person name="Delaux P.-M."/>
            <person name="Quint M."/>
            <person name="TheiBen G."/>
            <person name="Hagemann M."/>
            <person name="Harholt J."/>
            <person name="Dunand C."/>
            <person name="Zachgo S."/>
            <person name="Langdale J."/>
            <person name="Maumus F."/>
            <person name="Straeten D.V.D."/>
            <person name="Gould S.B."/>
            <person name="Rensing S.A."/>
        </authorList>
    </citation>
    <scope>NUCLEOTIDE SEQUENCE [LARGE SCALE GENOMIC DNA]</scope>
    <source>
        <strain evidence="5 6">S276</strain>
    </source>
</reference>
<feature type="compositionally biased region" description="Basic and acidic residues" evidence="3">
    <location>
        <begin position="91"/>
        <end position="103"/>
    </location>
</feature>
<sequence>MESSGGALSVCHVATRDSLRAHGGCASSSLTVKDCGEGGAGGKADEVHAYTLAPCVSSGGCARADPVPAQSSSSSAATTAPSKAQSRGSRLRREDKEGRDRAAIGRSTKLQSRRCQQPTEAALDNEDGVAGGGLPLIGREGNGARVRAIIPDGGRSSGAAEKLAADGDECLSRGSQRFNTIETTDLRGAMGDDDPGEVIDISPTGHSVGSLECISRCSGGGPGKGGDGSNANRGRREWNAAPDAQPLPSSLIRAGDRECGGEEGREEEEVLVDEGEDGLGGAETGPRKMYVYDNTFNVLPSEVGCLHSLQVLKFFSNEVRLIPREIGGISSLEQLYVKTEPVGMSVLPPLGRLRSLKALELHEAPARPSVRALPSDISQLESLTRLAVCHYGITSVPADIGTLKQLEELDLSFNKITLLPPEIGELKSLKTLYVASNKLRSLPIQLSDLVSLTDLDVAHNKITSLCNLPLTSMTALVSLNAKCNRLQVAFPVPSWIKCNLEGNEGIGSAALDKDEEERRSVDSGLACAATDSPRASLKGCEQHDRSGSRVNKWETRRERENVTGNASRDIEQREEDENASSRLASVEGDEEVTCSGRGEEEGCVERTQSGATEASDAEHAGAVRVNSSLPSREDTDASDVCGKVGSFAGSQRSLASGEGRVTVVGVPSTERGNKVRAFRSRMRPFEGELRKARLGALEEPDRSPCDGQQCQDGGPNSCSSKVYDGAEVAGQENGRDGGESAGPAEEQLRLGRRSLGRNEEAMIPNKRIRRSSAGFSEVARKYHQESFCGFDDRLEDGFHDAGRERPFLSLDVLEKEPPCLDSREVIVVDRGKDEDLDLALGTVRKLLVGRSSTSWGRSEGCGKEASQNKESVSAELVRLHVTILAQFVSDWFGGSDKAQLVMSMRTAMLGGSRVPGSKDCACVCSELGQGWGARAVCGNVLSDRQTRLTYGLEAGIQLPSVQLLCGESVRVLKAQRQSNIVPIGALKYGICRHRAIMLKYLCDHLDPAIPCELVRGYMDNIPHAWNVVLVGGVRMLVDACRPADIRPETNAEYLCRYLPLKRVSLRAGEREVLDLQRLLLHEEIGRGASGAVVYRCTLGDVTVAAKVMRSTGINGWLCHGNKEVMGGVACPQRDFTLPLSELRLLASLPRHPSIVEFYGHHIFTDYYGMTSGQERCSSAPETQNNGRVAYGLMLFMEYVAGGSLEGYLARCRERGDQLFPVAISVRIAREVAKGIAWLHSQGLIHRDIKSSNILVDVEGWDAEDTIPKEEDSESTLDGDIQQEKKKKNSTANDDKDGQPSSTRGNGRPWVVRSVKICDFSTAVHLASSSQMTHARGREGMCCSSSCHWRAQLCDTPPADRCVGTPRWMAPEVLRAMYMQNAYGPQVDIWSFGCLLVELLTLAVPYEGLSDACVQSHIQSGQRPGLPVSLQEWLPGAAAEGAPDQITALVDGDEEKQALRTLIELWHECTRMSPSLRPTADMIVRRLDDLDLVKNQRATATPTWQQEEEVSGTGSMDKRVEKGAEKTGDEVAIVSTQGMRGRCGTTDSSGGSPRKNEAAVPVSVFISDQETAQAIESVA</sequence>
<feature type="compositionally biased region" description="Polar residues" evidence="3">
    <location>
        <begin position="706"/>
        <end position="720"/>
    </location>
</feature>
<feature type="region of interest" description="Disordered" evidence="3">
    <location>
        <begin position="218"/>
        <end position="282"/>
    </location>
</feature>
<feature type="compositionally biased region" description="Basic and acidic residues" evidence="3">
    <location>
        <begin position="254"/>
        <end position="263"/>
    </location>
</feature>
<dbReference type="Pfam" id="PF00069">
    <property type="entry name" value="Pkinase"/>
    <property type="match status" value="1"/>
</dbReference>
<feature type="compositionally biased region" description="Gly residues" evidence="3">
    <location>
        <begin position="218"/>
        <end position="228"/>
    </location>
</feature>
<dbReference type="Gene3D" id="3.80.10.10">
    <property type="entry name" value="Ribonuclease Inhibitor"/>
    <property type="match status" value="1"/>
</dbReference>
<dbReference type="PROSITE" id="PS51450">
    <property type="entry name" value="LRR"/>
    <property type="match status" value="2"/>
</dbReference>
<dbReference type="SUPFAM" id="SSF56112">
    <property type="entry name" value="Protein kinase-like (PK-like)"/>
    <property type="match status" value="1"/>
</dbReference>
<dbReference type="InterPro" id="IPR001611">
    <property type="entry name" value="Leu-rich_rpt"/>
</dbReference>
<evidence type="ECO:0000259" key="4">
    <source>
        <dbReference type="PROSITE" id="PS50011"/>
    </source>
</evidence>
<dbReference type="InterPro" id="IPR032675">
    <property type="entry name" value="LRR_dom_sf"/>
</dbReference>
<dbReference type="InterPro" id="IPR003591">
    <property type="entry name" value="Leu-rich_rpt_typical-subtyp"/>
</dbReference>
<dbReference type="InterPro" id="IPR000719">
    <property type="entry name" value="Prot_kinase_dom"/>
</dbReference>
<dbReference type="GO" id="GO:0005524">
    <property type="term" value="F:ATP binding"/>
    <property type="evidence" value="ECO:0007669"/>
    <property type="project" value="InterPro"/>
</dbReference>
<dbReference type="Proteomes" id="UP000265515">
    <property type="component" value="Unassembled WGS sequence"/>
</dbReference>
<proteinExistence type="predicted"/>
<name>A0A388JZ08_CHABU</name>
<feature type="region of interest" description="Disordered" evidence="3">
    <location>
        <begin position="1264"/>
        <end position="1307"/>
    </location>
</feature>
<dbReference type="GO" id="GO:0004674">
    <property type="term" value="F:protein serine/threonine kinase activity"/>
    <property type="evidence" value="ECO:0007669"/>
    <property type="project" value="TreeGrafter"/>
</dbReference>
<feature type="compositionally biased region" description="Basic and acidic residues" evidence="3">
    <location>
        <begin position="1515"/>
        <end position="1528"/>
    </location>
</feature>
<dbReference type="SMART" id="SM00369">
    <property type="entry name" value="LRR_TYP"/>
    <property type="match status" value="4"/>
</dbReference>
<evidence type="ECO:0000256" key="1">
    <source>
        <dbReference type="ARBA" id="ARBA00022614"/>
    </source>
</evidence>
<feature type="compositionally biased region" description="Acidic residues" evidence="3">
    <location>
        <begin position="1264"/>
        <end position="1276"/>
    </location>
</feature>
<feature type="compositionally biased region" description="Basic and acidic residues" evidence="3">
    <location>
        <begin position="540"/>
        <end position="561"/>
    </location>
</feature>
<evidence type="ECO:0000313" key="5">
    <source>
        <dbReference type="EMBL" id="GBG63012.1"/>
    </source>
</evidence>
<dbReference type="Gene3D" id="1.10.510.10">
    <property type="entry name" value="Transferase(Phosphotransferase) domain 1"/>
    <property type="match status" value="1"/>
</dbReference>
<dbReference type="EMBL" id="BFEA01000034">
    <property type="protein sequence ID" value="GBG63012.1"/>
    <property type="molecule type" value="Genomic_DNA"/>
</dbReference>
<feature type="compositionally biased region" description="Low complexity" evidence="3">
    <location>
        <begin position="68"/>
        <end position="86"/>
    </location>
</feature>
<feature type="region of interest" description="Disordered" evidence="3">
    <location>
        <begin position="1498"/>
        <end position="1561"/>
    </location>
</feature>
<dbReference type="PROSITE" id="PS00108">
    <property type="entry name" value="PROTEIN_KINASE_ST"/>
    <property type="match status" value="1"/>
</dbReference>
<feature type="region of interest" description="Disordered" evidence="3">
    <location>
        <begin position="536"/>
        <end position="638"/>
    </location>
</feature>
<dbReference type="Pfam" id="PF23598">
    <property type="entry name" value="LRR_14"/>
    <property type="match status" value="1"/>
</dbReference>
<dbReference type="InterPro" id="IPR008271">
    <property type="entry name" value="Ser/Thr_kinase_AS"/>
</dbReference>
<gene>
    <name evidence="5" type="ORF">CBR_g34713</name>
</gene>
<comment type="caution">
    <text evidence="5">The sequence shown here is derived from an EMBL/GenBank/DDBJ whole genome shotgun (WGS) entry which is preliminary data.</text>
</comment>
<dbReference type="InterPro" id="IPR011009">
    <property type="entry name" value="Kinase-like_dom_sf"/>
</dbReference>
<dbReference type="Pfam" id="PF14381">
    <property type="entry name" value="EDR1_CTR1_ARMC3_pept"/>
    <property type="match status" value="1"/>
</dbReference>
<feature type="compositionally biased region" description="Acidic residues" evidence="3">
    <location>
        <begin position="264"/>
        <end position="277"/>
    </location>
</feature>
<dbReference type="PANTHER" id="PTHR24359:SF1">
    <property type="entry name" value="INHIBITOR OF NUCLEAR FACTOR KAPPA-B KINASE EPSILON SUBUNIT HOMOLOG 1-RELATED"/>
    <property type="match status" value="1"/>
</dbReference>
<dbReference type="STRING" id="69332.A0A388JZ08"/>
<dbReference type="Gene3D" id="3.30.200.20">
    <property type="entry name" value="Phosphorylase Kinase, domain 1"/>
    <property type="match status" value="1"/>
</dbReference>
<accession>A0A388JZ08</accession>
<dbReference type="PROSITE" id="PS50011">
    <property type="entry name" value="PROTEIN_KINASE_DOM"/>
    <property type="match status" value="1"/>
</dbReference>
<dbReference type="OMA" id="SKECCEI"/>
<keyword evidence="6" id="KW-1185">Reference proteome</keyword>
<evidence type="ECO:0000256" key="3">
    <source>
        <dbReference type="SAM" id="MobiDB-lite"/>
    </source>
</evidence>
<feature type="compositionally biased region" description="Polar residues" evidence="3">
    <location>
        <begin position="108"/>
        <end position="119"/>
    </location>
</feature>
<feature type="domain" description="Protein kinase" evidence="4">
    <location>
        <begin position="1078"/>
        <end position="1492"/>
    </location>
</feature>
<dbReference type="SMART" id="SM00365">
    <property type="entry name" value="LRR_SD22"/>
    <property type="match status" value="3"/>
</dbReference>
<dbReference type="PANTHER" id="PTHR24359">
    <property type="entry name" value="SERINE/THREONINE-PROTEIN KINASE SBK1"/>
    <property type="match status" value="1"/>
</dbReference>
<protein>
    <recommendedName>
        <fullName evidence="4">Protein kinase domain-containing protein</fullName>
    </recommendedName>
</protein>
<dbReference type="SMART" id="SM00220">
    <property type="entry name" value="S_TKc"/>
    <property type="match status" value="1"/>
</dbReference>
<keyword evidence="1" id="KW-0433">Leucine-rich repeat</keyword>
<dbReference type="Gramene" id="GBG63012">
    <property type="protein sequence ID" value="GBG63012"/>
    <property type="gene ID" value="CBR_g34713"/>
</dbReference>
<dbReference type="SMART" id="SM00364">
    <property type="entry name" value="LRR_BAC"/>
    <property type="match status" value="3"/>
</dbReference>
<dbReference type="OrthoDB" id="1394818at2759"/>
<feature type="region of interest" description="Disordered" evidence="3">
    <location>
        <begin position="63"/>
        <end position="136"/>
    </location>
</feature>
<keyword evidence="2" id="KW-0677">Repeat</keyword>
<dbReference type="SUPFAM" id="SSF52058">
    <property type="entry name" value="L domain-like"/>
    <property type="match status" value="1"/>
</dbReference>
<dbReference type="InterPro" id="IPR055164">
    <property type="entry name" value="EDR1/CTR1/ARMC3-like_pept-like"/>
</dbReference>
<organism evidence="5 6">
    <name type="scientific">Chara braunii</name>
    <name type="common">Braun's stonewort</name>
    <dbReference type="NCBI Taxonomy" id="69332"/>
    <lineage>
        <taxon>Eukaryota</taxon>
        <taxon>Viridiplantae</taxon>
        <taxon>Streptophyta</taxon>
        <taxon>Charophyceae</taxon>
        <taxon>Charales</taxon>
        <taxon>Characeae</taxon>
        <taxon>Chara</taxon>
    </lineage>
</organism>
<evidence type="ECO:0000256" key="2">
    <source>
        <dbReference type="ARBA" id="ARBA00022737"/>
    </source>
</evidence>
<evidence type="ECO:0000313" key="6">
    <source>
        <dbReference type="Proteomes" id="UP000265515"/>
    </source>
</evidence>